<dbReference type="InterPro" id="IPR004358">
    <property type="entry name" value="Sig_transdc_His_kin-like_C"/>
</dbReference>
<gene>
    <name evidence="5" type="ORF">COA71_09640</name>
</gene>
<evidence type="ECO:0000256" key="2">
    <source>
        <dbReference type="ARBA" id="ARBA00012438"/>
    </source>
</evidence>
<dbReference type="SMART" id="SM00388">
    <property type="entry name" value="HisKA"/>
    <property type="match status" value="1"/>
</dbReference>
<evidence type="ECO:0000313" key="6">
    <source>
        <dbReference type="Proteomes" id="UP000228987"/>
    </source>
</evidence>
<proteinExistence type="predicted"/>
<accession>A0A2A5CBX3</accession>
<dbReference type="CDD" id="cd00082">
    <property type="entry name" value="HisKA"/>
    <property type="match status" value="1"/>
</dbReference>
<dbReference type="Proteomes" id="UP000228987">
    <property type="component" value="Unassembled WGS sequence"/>
</dbReference>
<feature type="domain" description="Histidine kinase" evidence="4">
    <location>
        <begin position="183"/>
        <end position="382"/>
    </location>
</feature>
<dbReference type="GO" id="GO:0000155">
    <property type="term" value="F:phosphorelay sensor kinase activity"/>
    <property type="evidence" value="ECO:0007669"/>
    <property type="project" value="InterPro"/>
</dbReference>
<protein>
    <recommendedName>
        <fullName evidence="2">histidine kinase</fullName>
        <ecNumber evidence="2">2.7.13.3</ecNumber>
    </recommendedName>
</protein>
<dbReference type="PROSITE" id="PS50109">
    <property type="entry name" value="HIS_KIN"/>
    <property type="match status" value="1"/>
</dbReference>
<dbReference type="SUPFAM" id="SSF47384">
    <property type="entry name" value="Homodimeric domain of signal transducing histidine kinase"/>
    <property type="match status" value="1"/>
</dbReference>
<dbReference type="InterPro" id="IPR003661">
    <property type="entry name" value="HisK_dim/P_dom"/>
</dbReference>
<name>A0A2A5CBX3_9GAMM</name>
<sequence length="402" mass="44170">MQTNPSSSLEINQLEKVFATFNQVSADLGSRYQQLEIQVAGLSDELAASHSARIQELTEKELLAAKLTALMSALPGGIITLDADSIIKEENAIAIELLGHSLKSSHWSEVFENTSPNTPTLHGEISVKSTNKRISISSSPYGDDDLKDTNTIILLTDITENYRLNNQLIREERLAELGEMAAKLAHQIRTPLSSAILYLSHLTPSSISRKILDRLKKIENLTNDMLSYIRGDTEIFQEVSLKKLLNEVKETNILQIKSAGGDIHLQCPQEQCLIQGNQEALFNALTNIVENAIQAIKQKPLISLRLSKAGEMFLIEIEDNGPGIDDSIKELIFNPFFSTRAMGTGLGLAVVASAVTEHKGNIQVIPAAQGGTIFRLFIPSAPSCINNTLADDFFIKQEPLRI</sequence>
<dbReference type="EMBL" id="NVWI01000007">
    <property type="protein sequence ID" value="PCJ40856.1"/>
    <property type="molecule type" value="Genomic_DNA"/>
</dbReference>
<dbReference type="InterPro" id="IPR036890">
    <property type="entry name" value="HATPase_C_sf"/>
</dbReference>
<evidence type="ECO:0000256" key="1">
    <source>
        <dbReference type="ARBA" id="ARBA00000085"/>
    </source>
</evidence>
<dbReference type="InterPro" id="IPR003594">
    <property type="entry name" value="HATPase_dom"/>
</dbReference>
<dbReference type="AlphaFoldDB" id="A0A2A5CBX3"/>
<comment type="catalytic activity">
    <reaction evidence="1">
        <text>ATP + protein L-histidine = ADP + protein N-phospho-L-histidine.</text>
        <dbReference type="EC" id="2.7.13.3"/>
    </reaction>
</comment>
<evidence type="ECO:0000256" key="3">
    <source>
        <dbReference type="ARBA" id="ARBA00022553"/>
    </source>
</evidence>
<dbReference type="InterPro" id="IPR036097">
    <property type="entry name" value="HisK_dim/P_sf"/>
</dbReference>
<evidence type="ECO:0000313" key="5">
    <source>
        <dbReference type="EMBL" id="PCJ40856.1"/>
    </source>
</evidence>
<comment type="caution">
    <text evidence="5">The sequence shown here is derived from an EMBL/GenBank/DDBJ whole genome shotgun (WGS) entry which is preliminary data.</text>
</comment>
<keyword evidence="3" id="KW-0597">Phosphoprotein</keyword>
<dbReference type="Gene3D" id="3.30.565.10">
    <property type="entry name" value="Histidine kinase-like ATPase, C-terminal domain"/>
    <property type="match status" value="1"/>
</dbReference>
<dbReference type="CDD" id="cd00075">
    <property type="entry name" value="HATPase"/>
    <property type="match status" value="1"/>
</dbReference>
<organism evidence="5 6">
    <name type="scientific">SAR86 cluster bacterium</name>
    <dbReference type="NCBI Taxonomy" id="2030880"/>
    <lineage>
        <taxon>Bacteria</taxon>
        <taxon>Pseudomonadati</taxon>
        <taxon>Pseudomonadota</taxon>
        <taxon>Gammaproteobacteria</taxon>
        <taxon>SAR86 cluster</taxon>
    </lineage>
</organism>
<dbReference type="InterPro" id="IPR005467">
    <property type="entry name" value="His_kinase_dom"/>
</dbReference>
<dbReference type="PANTHER" id="PTHR43065">
    <property type="entry name" value="SENSOR HISTIDINE KINASE"/>
    <property type="match status" value="1"/>
</dbReference>
<dbReference type="SUPFAM" id="SSF55874">
    <property type="entry name" value="ATPase domain of HSP90 chaperone/DNA topoisomerase II/histidine kinase"/>
    <property type="match status" value="1"/>
</dbReference>
<evidence type="ECO:0000259" key="4">
    <source>
        <dbReference type="PROSITE" id="PS50109"/>
    </source>
</evidence>
<dbReference type="SMART" id="SM00387">
    <property type="entry name" value="HATPase_c"/>
    <property type="match status" value="1"/>
</dbReference>
<dbReference type="PRINTS" id="PR00344">
    <property type="entry name" value="BCTRLSENSOR"/>
</dbReference>
<dbReference type="Gene3D" id="1.10.287.130">
    <property type="match status" value="1"/>
</dbReference>
<dbReference type="Pfam" id="PF02518">
    <property type="entry name" value="HATPase_c"/>
    <property type="match status" value="1"/>
</dbReference>
<dbReference type="Pfam" id="PF00512">
    <property type="entry name" value="HisKA"/>
    <property type="match status" value="1"/>
</dbReference>
<dbReference type="EC" id="2.7.13.3" evidence="2"/>
<reference evidence="6" key="1">
    <citation type="submission" date="2017-08" db="EMBL/GenBank/DDBJ databases">
        <title>A dynamic microbial community with high functional redundancy inhabits the cold, oxic subseafloor aquifer.</title>
        <authorList>
            <person name="Tully B.J."/>
            <person name="Wheat C.G."/>
            <person name="Glazer B.T."/>
            <person name="Huber J.A."/>
        </authorList>
    </citation>
    <scope>NUCLEOTIDE SEQUENCE [LARGE SCALE GENOMIC DNA]</scope>
</reference>
<dbReference type="PANTHER" id="PTHR43065:SF29">
    <property type="entry name" value="SENSOR PROTEIN KINASE FLES"/>
    <property type="match status" value="1"/>
</dbReference>